<feature type="region of interest" description="Disordered" evidence="1">
    <location>
        <begin position="1"/>
        <end position="38"/>
    </location>
</feature>
<dbReference type="EMBL" id="FNPH01000001">
    <property type="protein sequence ID" value="SDX93900.1"/>
    <property type="molecule type" value="Genomic_DNA"/>
</dbReference>
<dbReference type="Proteomes" id="UP000242415">
    <property type="component" value="Unassembled WGS sequence"/>
</dbReference>
<name>A0A1H3FSJ9_9ACTN</name>
<proteinExistence type="predicted"/>
<gene>
    <name evidence="2" type="ORF">SAMN05444365_101144</name>
</gene>
<keyword evidence="3" id="KW-1185">Reference proteome</keyword>
<sequence length="501" mass="52692">MERPTLHLVAGTRSNGGGPAVPRQHRPKTRRPSPVVEPVPDEPIAIVATGTGAARSAVVGALLGSPGRILEVPDTSYLVVRHGARRAVTAHLPGARRPHPYPPAAAGSGSRPPRRVELVEPDPLLRHFALVDTPDTATLGVAGARIVLDAAERGGALLFVLAADQRPHPAELELLAAAARRSVAVFCVITPDARGGWRVPDAPEPIFDPATAAVEVHRAVVTGAVPALDRAPWFAVDPAATDTAYLRRALVEWAGAEGLRRASLNPPVPPGAGRTVRVAPHAHESDWSQRLETAARAATERVRQRLAVELGDVRLRIERQLDFGAGPTGLPAVLDRELHALSLRAAAEGDAAVERLIQQTLADVLAEPPDEGVRRRVVAGVRRGLAEDAAARDLARVFLVTATGGVAVVAGAEAVAGLAAYPSDLGAQVLPEIGLGLSGGCYLRWRNSDDADAEAGRAWAQRALHAVEHELLRETGRRFGALRDALAVLLAEAVDHGILLA</sequence>
<accession>A0A1H3FSJ9</accession>
<protein>
    <recommendedName>
        <fullName evidence="4">Dynamin family protein</fullName>
    </recommendedName>
</protein>
<evidence type="ECO:0000313" key="2">
    <source>
        <dbReference type="EMBL" id="SDX93900.1"/>
    </source>
</evidence>
<reference evidence="3" key="1">
    <citation type="submission" date="2016-10" db="EMBL/GenBank/DDBJ databases">
        <authorList>
            <person name="Varghese N."/>
            <person name="Submissions S."/>
        </authorList>
    </citation>
    <scope>NUCLEOTIDE SEQUENCE [LARGE SCALE GENOMIC DNA]</scope>
    <source>
        <strain evidence="3">DSM 45245</strain>
    </source>
</reference>
<evidence type="ECO:0000256" key="1">
    <source>
        <dbReference type="SAM" id="MobiDB-lite"/>
    </source>
</evidence>
<dbReference type="STRING" id="405436.SAMN05444365_101144"/>
<organism evidence="2 3">
    <name type="scientific">Micromonospora pattaloongensis</name>
    <dbReference type="NCBI Taxonomy" id="405436"/>
    <lineage>
        <taxon>Bacteria</taxon>
        <taxon>Bacillati</taxon>
        <taxon>Actinomycetota</taxon>
        <taxon>Actinomycetes</taxon>
        <taxon>Micromonosporales</taxon>
        <taxon>Micromonosporaceae</taxon>
        <taxon>Micromonospora</taxon>
    </lineage>
</organism>
<dbReference type="AlphaFoldDB" id="A0A1H3FSJ9"/>
<feature type="region of interest" description="Disordered" evidence="1">
    <location>
        <begin position="92"/>
        <end position="113"/>
    </location>
</feature>
<evidence type="ECO:0008006" key="4">
    <source>
        <dbReference type="Google" id="ProtNLM"/>
    </source>
</evidence>
<evidence type="ECO:0000313" key="3">
    <source>
        <dbReference type="Proteomes" id="UP000242415"/>
    </source>
</evidence>